<dbReference type="SUPFAM" id="SSF53098">
    <property type="entry name" value="Ribonuclease H-like"/>
    <property type="match status" value="1"/>
</dbReference>
<dbReference type="EMBL" id="REGW02000022">
    <property type="protein sequence ID" value="KAE8280150.1"/>
    <property type="molecule type" value="Genomic_DNA"/>
</dbReference>
<dbReference type="InterPro" id="IPR052035">
    <property type="entry name" value="ZnF_BED_domain_contain"/>
</dbReference>
<organism evidence="2 3">
    <name type="scientific">Larimichthys crocea</name>
    <name type="common">Large yellow croaker</name>
    <name type="synonym">Pseudosciaena crocea</name>
    <dbReference type="NCBI Taxonomy" id="215358"/>
    <lineage>
        <taxon>Eukaryota</taxon>
        <taxon>Metazoa</taxon>
        <taxon>Chordata</taxon>
        <taxon>Craniata</taxon>
        <taxon>Vertebrata</taxon>
        <taxon>Euteleostomi</taxon>
        <taxon>Actinopterygii</taxon>
        <taxon>Neopterygii</taxon>
        <taxon>Teleostei</taxon>
        <taxon>Neoteleostei</taxon>
        <taxon>Acanthomorphata</taxon>
        <taxon>Eupercaria</taxon>
        <taxon>Sciaenidae</taxon>
        <taxon>Larimichthys</taxon>
    </lineage>
</organism>
<feature type="domain" description="HAT C-terminal dimerisation" evidence="1">
    <location>
        <begin position="107"/>
        <end position="184"/>
    </location>
</feature>
<dbReference type="PANTHER" id="PTHR46481">
    <property type="entry name" value="ZINC FINGER BED DOMAIN-CONTAINING PROTEIN 4"/>
    <property type="match status" value="1"/>
</dbReference>
<dbReference type="AlphaFoldDB" id="A0A6G0HLW1"/>
<accession>A0A6G0HLW1</accession>
<dbReference type="Proteomes" id="UP000424527">
    <property type="component" value="Unassembled WGS sequence"/>
</dbReference>
<proteinExistence type="predicted"/>
<protein>
    <recommendedName>
        <fullName evidence="1">HAT C-terminal dimerisation domain-containing protein</fullName>
    </recommendedName>
</protein>
<keyword evidence="3" id="KW-1185">Reference proteome</keyword>
<reference evidence="2 3" key="1">
    <citation type="submission" date="2019-07" db="EMBL/GenBank/DDBJ databases">
        <title>Chromosome genome assembly for large yellow croaker.</title>
        <authorList>
            <person name="Xiao S."/>
        </authorList>
    </citation>
    <scope>NUCLEOTIDE SEQUENCE [LARGE SCALE GENOMIC DNA]</scope>
    <source>
        <strain evidence="2">JMULYC20181020</strain>
        <tissue evidence="2">Muscle</tissue>
    </source>
</reference>
<evidence type="ECO:0000259" key="1">
    <source>
        <dbReference type="Pfam" id="PF05699"/>
    </source>
</evidence>
<name>A0A6G0HLW1_LARCR</name>
<gene>
    <name evidence="2" type="ORF">D5F01_LYC22292</name>
</gene>
<dbReference type="PANTHER" id="PTHR46481:SF9">
    <property type="entry name" value="ZINC FINGER BED DOMAIN-CONTAINING PROTEIN 1-LIKE"/>
    <property type="match status" value="1"/>
</dbReference>
<evidence type="ECO:0000313" key="3">
    <source>
        <dbReference type="Proteomes" id="UP000424527"/>
    </source>
</evidence>
<dbReference type="Pfam" id="PF05699">
    <property type="entry name" value="Dimer_Tnp_hAT"/>
    <property type="match status" value="1"/>
</dbReference>
<sequence length="191" mass="21200">MCSVLEEKYRSAALQKLLAKACLLDPRYWGRNFDEDTEEARGALIEEILDVEEDGGSSASASATVQQSSAQTVMPSVAKRKTLGDLLKPQTITFAAIPKRVRADTKLTRYLQEDPIDSSADPLAWWCDNQSRFPLLSKVARKYMCICATSAPSERVFSAAGNIVTPLRSSLKPQKVNMLVFLTRNKDIEQV</sequence>
<dbReference type="InterPro" id="IPR008906">
    <property type="entry name" value="HATC_C_dom"/>
</dbReference>
<comment type="caution">
    <text evidence="2">The sequence shown here is derived from an EMBL/GenBank/DDBJ whole genome shotgun (WGS) entry which is preliminary data.</text>
</comment>
<dbReference type="GO" id="GO:0046983">
    <property type="term" value="F:protein dimerization activity"/>
    <property type="evidence" value="ECO:0007669"/>
    <property type="project" value="InterPro"/>
</dbReference>
<evidence type="ECO:0000313" key="2">
    <source>
        <dbReference type="EMBL" id="KAE8280150.1"/>
    </source>
</evidence>
<dbReference type="InterPro" id="IPR012337">
    <property type="entry name" value="RNaseH-like_sf"/>
</dbReference>